<accession>A0A8C4W7Y0</accession>
<dbReference type="Proteomes" id="UP000694390">
    <property type="component" value="Unassembled WGS sequence"/>
</dbReference>
<reference evidence="1" key="1">
    <citation type="submission" date="2025-08" db="UniProtKB">
        <authorList>
            <consortium name="Ensembl"/>
        </authorList>
    </citation>
    <scope>IDENTIFICATION</scope>
</reference>
<name>A0A8C4W7Y0_9SAUR</name>
<dbReference type="Ensembl" id="ENSGEVT00005011496.1">
    <property type="protein sequence ID" value="ENSGEVP00005010974.1"/>
    <property type="gene ID" value="ENSGEVG00005007754.1"/>
</dbReference>
<keyword evidence="2" id="KW-1185">Reference proteome</keyword>
<sequence length="58" mass="6668">MKIKICSLCAGLTQSPTCFMRCIRRGGLCYRRCPPGTYYLGRCCRQFFCCRRVSAGFQ</sequence>
<evidence type="ECO:0000313" key="1">
    <source>
        <dbReference type="Ensembl" id="ENSGEVP00005010974.1"/>
    </source>
</evidence>
<reference evidence="1" key="2">
    <citation type="submission" date="2025-09" db="UniProtKB">
        <authorList>
            <consortium name="Ensembl"/>
        </authorList>
    </citation>
    <scope>IDENTIFICATION</scope>
</reference>
<evidence type="ECO:0000313" key="2">
    <source>
        <dbReference type="Proteomes" id="UP000694390"/>
    </source>
</evidence>
<protein>
    <submittedName>
        <fullName evidence="1">Uncharacterized protein</fullName>
    </submittedName>
</protein>
<proteinExistence type="predicted"/>
<dbReference type="AlphaFoldDB" id="A0A8C4W7Y0"/>
<organism evidence="1 2">
    <name type="scientific">Gopherus evgoodei</name>
    <name type="common">Goodes thornscrub tortoise</name>
    <dbReference type="NCBI Taxonomy" id="1825980"/>
    <lineage>
        <taxon>Eukaryota</taxon>
        <taxon>Metazoa</taxon>
        <taxon>Chordata</taxon>
        <taxon>Craniata</taxon>
        <taxon>Vertebrata</taxon>
        <taxon>Euteleostomi</taxon>
        <taxon>Archelosauria</taxon>
        <taxon>Testudinata</taxon>
        <taxon>Testudines</taxon>
        <taxon>Cryptodira</taxon>
        <taxon>Durocryptodira</taxon>
        <taxon>Testudinoidea</taxon>
        <taxon>Testudinidae</taxon>
        <taxon>Gopherus</taxon>
    </lineage>
</organism>